<evidence type="ECO:0000313" key="2">
    <source>
        <dbReference type="EMBL" id="KAF0729842.1"/>
    </source>
</evidence>
<dbReference type="EMBL" id="VJMJ01000160">
    <property type="protein sequence ID" value="KAF0729842.1"/>
    <property type="molecule type" value="Genomic_DNA"/>
</dbReference>
<dbReference type="Proteomes" id="UP000481153">
    <property type="component" value="Unassembled WGS sequence"/>
</dbReference>
<name>A0A6G0WQZ1_9STRA</name>
<dbReference type="VEuPathDB" id="FungiDB:AeMF1_005166"/>
<dbReference type="AlphaFoldDB" id="A0A6G0WQZ1"/>
<gene>
    <name evidence="2" type="ORF">Ae201684_012625</name>
</gene>
<accession>A0A6G0WQZ1</accession>
<feature type="compositionally biased region" description="Basic and acidic residues" evidence="1">
    <location>
        <begin position="54"/>
        <end position="72"/>
    </location>
</feature>
<keyword evidence="3" id="KW-1185">Reference proteome</keyword>
<organism evidence="2 3">
    <name type="scientific">Aphanomyces euteiches</name>
    <dbReference type="NCBI Taxonomy" id="100861"/>
    <lineage>
        <taxon>Eukaryota</taxon>
        <taxon>Sar</taxon>
        <taxon>Stramenopiles</taxon>
        <taxon>Oomycota</taxon>
        <taxon>Saprolegniomycetes</taxon>
        <taxon>Saprolegniales</taxon>
        <taxon>Verrucalvaceae</taxon>
        <taxon>Aphanomyces</taxon>
    </lineage>
</organism>
<feature type="region of interest" description="Disordered" evidence="1">
    <location>
        <begin position="113"/>
        <end position="152"/>
    </location>
</feature>
<proteinExistence type="predicted"/>
<comment type="caution">
    <text evidence="2">The sequence shown here is derived from an EMBL/GenBank/DDBJ whole genome shotgun (WGS) entry which is preliminary data.</text>
</comment>
<evidence type="ECO:0000256" key="1">
    <source>
        <dbReference type="SAM" id="MobiDB-lite"/>
    </source>
</evidence>
<sequence>MIPTPTPNPSVGHNVTPSQTSTSIASPTVDAEGTTTVPPLPLQTVTSSPNMPDPHTRISLDDYRKRKSDAHADSGPSKRIPPITQPVPAPSAPALATPTFTVTNELLRSPAKTMDDAHQDTDMQASEPPAQTTNQQPSGTSPPPRRPGLDEIRDECNPQVLYAQDSLFWASEADLFPTLTNDEIQNIEEEFAQSTNILHFHLNPDEASRWNIVNFREEIVSDCKYFFDITFQTPLSGNNSVLTGIPNERHIEAWSAAKRGYLLLSDDYDVFPTCGQ</sequence>
<feature type="compositionally biased region" description="Polar residues" evidence="1">
    <location>
        <begin position="9"/>
        <end position="26"/>
    </location>
</feature>
<feature type="compositionally biased region" description="Low complexity" evidence="1">
    <location>
        <begin position="34"/>
        <end position="46"/>
    </location>
</feature>
<feature type="region of interest" description="Disordered" evidence="1">
    <location>
        <begin position="1"/>
        <end position="95"/>
    </location>
</feature>
<protein>
    <submittedName>
        <fullName evidence="2">Uncharacterized protein</fullName>
    </submittedName>
</protein>
<evidence type="ECO:0000313" key="3">
    <source>
        <dbReference type="Proteomes" id="UP000481153"/>
    </source>
</evidence>
<reference evidence="2 3" key="1">
    <citation type="submission" date="2019-07" db="EMBL/GenBank/DDBJ databases">
        <title>Genomics analysis of Aphanomyces spp. identifies a new class of oomycete effector associated with host adaptation.</title>
        <authorList>
            <person name="Gaulin E."/>
        </authorList>
    </citation>
    <scope>NUCLEOTIDE SEQUENCE [LARGE SCALE GENOMIC DNA]</scope>
    <source>
        <strain evidence="2 3">ATCC 201684</strain>
    </source>
</reference>